<organism evidence="5">
    <name type="scientific">Absidia glauca</name>
    <name type="common">Pin mould</name>
    <dbReference type="NCBI Taxonomy" id="4829"/>
    <lineage>
        <taxon>Eukaryota</taxon>
        <taxon>Fungi</taxon>
        <taxon>Fungi incertae sedis</taxon>
        <taxon>Mucoromycota</taxon>
        <taxon>Mucoromycotina</taxon>
        <taxon>Mucoromycetes</taxon>
        <taxon>Mucorales</taxon>
        <taxon>Cunninghamellaceae</taxon>
        <taxon>Absidia</taxon>
    </lineage>
</organism>
<feature type="chain" id="PRO_5007899730" description="Peptidase A1 domain-containing protein" evidence="3">
    <location>
        <begin position="21"/>
        <end position="454"/>
    </location>
</feature>
<gene>
    <name evidence="5" type="primary">ABSGL_08603.1 scaffold 10421</name>
</gene>
<dbReference type="Gene3D" id="2.40.70.10">
    <property type="entry name" value="Acid Proteases"/>
    <property type="match status" value="2"/>
</dbReference>
<evidence type="ECO:0000313" key="5">
    <source>
        <dbReference type="EMBL" id="SAM02787.1"/>
    </source>
</evidence>
<dbReference type="PROSITE" id="PS51767">
    <property type="entry name" value="PEPTIDASE_A1"/>
    <property type="match status" value="1"/>
</dbReference>
<dbReference type="PANTHER" id="PTHR47966">
    <property type="entry name" value="BETA-SITE APP-CLEAVING ENZYME, ISOFORM A-RELATED"/>
    <property type="match status" value="1"/>
</dbReference>
<dbReference type="InterPro" id="IPR033121">
    <property type="entry name" value="PEPTIDASE_A1"/>
</dbReference>
<comment type="similarity">
    <text evidence="1">Belongs to the peptidase A1 family.</text>
</comment>
<dbReference type="Pfam" id="PF00026">
    <property type="entry name" value="Asp"/>
    <property type="match status" value="2"/>
</dbReference>
<dbReference type="GO" id="GO:0006508">
    <property type="term" value="P:proteolysis"/>
    <property type="evidence" value="ECO:0007669"/>
    <property type="project" value="InterPro"/>
</dbReference>
<dbReference type="CDD" id="cd05471">
    <property type="entry name" value="pepsin_like"/>
    <property type="match status" value="1"/>
</dbReference>
<evidence type="ECO:0000256" key="1">
    <source>
        <dbReference type="ARBA" id="ARBA00007447"/>
    </source>
</evidence>
<dbReference type="SUPFAM" id="SSF50630">
    <property type="entry name" value="Acid proteases"/>
    <property type="match status" value="2"/>
</dbReference>
<protein>
    <recommendedName>
        <fullName evidence="4">Peptidase A1 domain-containing protein</fullName>
    </recommendedName>
</protein>
<feature type="compositionally biased region" description="Low complexity" evidence="2">
    <location>
        <begin position="220"/>
        <end position="239"/>
    </location>
</feature>
<dbReference type="PRINTS" id="PR00792">
    <property type="entry name" value="PEPSIN"/>
</dbReference>
<dbReference type="PANTHER" id="PTHR47966:SF51">
    <property type="entry name" value="BETA-SITE APP-CLEAVING ENZYME, ISOFORM A-RELATED"/>
    <property type="match status" value="1"/>
</dbReference>
<keyword evidence="6" id="KW-1185">Reference proteome</keyword>
<feature type="region of interest" description="Disordered" evidence="2">
    <location>
        <begin position="215"/>
        <end position="239"/>
    </location>
</feature>
<dbReference type="STRING" id="4829.A0A168PQB2"/>
<evidence type="ECO:0000313" key="6">
    <source>
        <dbReference type="Proteomes" id="UP000078561"/>
    </source>
</evidence>
<dbReference type="EMBL" id="LT554016">
    <property type="protein sequence ID" value="SAM02787.1"/>
    <property type="molecule type" value="Genomic_DNA"/>
</dbReference>
<sequence length="454" mass="48147">MRTTLFALATIAQLALLVTADPEPYKIPLYRRSSGGGIVTASGKALDNGVLAGTIQIGTPPQEFTVAFDTSSGYSWVRGSRCKSANCLDRCTYYARRSSTSQPTGKKFSVKYGSECVDTEIYLDTVDFAGLKVQNMPFGGAYRMTGFADGFDGYLGLGPSINFNNRTSSKLTLGHFSKRDDTLSSSAFVANAYQQDAGVGSSQFGMYTTDNGAGFSQDGTSTTDTSLPSTTDSTTTTNTTSTTVAAAATSSTTATTDSGVASGGFGFTKRQTTQDVAGYLVIGGIDTTAIEGTMTYLSLAQQQGEQQQSWSVCLKHAKIGHPLPFADSGLLATISTSSPLILVPHAAAFQHTYGGKYDSATNTFHIPCSEIRYLPPLSLTLGEEKITVQLPAAYWTQKIDDKTCQVLLGQSPDHGWVLGAPFTNALYTTFDADNARIGLAIKKGNTNKDLTLSE</sequence>
<dbReference type="OMA" id="CKTENCL"/>
<evidence type="ECO:0000259" key="4">
    <source>
        <dbReference type="PROSITE" id="PS51767"/>
    </source>
</evidence>
<dbReference type="Proteomes" id="UP000078561">
    <property type="component" value="Unassembled WGS sequence"/>
</dbReference>
<dbReference type="InterPro" id="IPR034164">
    <property type="entry name" value="Pepsin-like_dom"/>
</dbReference>
<feature type="signal peptide" evidence="3">
    <location>
        <begin position="1"/>
        <end position="20"/>
    </location>
</feature>
<dbReference type="AlphaFoldDB" id="A0A168PQB2"/>
<evidence type="ECO:0000256" key="2">
    <source>
        <dbReference type="SAM" id="MobiDB-lite"/>
    </source>
</evidence>
<reference evidence="5" key="1">
    <citation type="submission" date="2016-04" db="EMBL/GenBank/DDBJ databases">
        <authorList>
            <person name="Evans L.H."/>
            <person name="Alamgir A."/>
            <person name="Owens N."/>
            <person name="Weber N.D."/>
            <person name="Virtaneva K."/>
            <person name="Barbian K."/>
            <person name="Babar A."/>
            <person name="Rosenke K."/>
        </authorList>
    </citation>
    <scope>NUCLEOTIDE SEQUENCE [LARGE SCALE GENOMIC DNA]</scope>
    <source>
        <strain evidence="5">CBS 101.48</strain>
    </source>
</reference>
<dbReference type="InterPro" id="IPR021109">
    <property type="entry name" value="Peptidase_aspartic_dom_sf"/>
</dbReference>
<evidence type="ECO:0000256" key="3">
    <source>
        <dbReference type="SAM" id="SignalP"/>
    </source>
</evidence>
<dbReference type="InterPro" id="IPR001461">
    <property type="entry name" value="Aspartic_peptidase_A1"/>
</dbReference>
<keyword evidence="3" id="KW-0732">Signal</keyword>
<dbReference type="InParanoid" id="A0A168PQB2"/>
<proteinExistence type="inferred from homology"/>
<name>A0A168PQB2_ABSGL</name>
<dbReference type="OrthoDB" id="771136at2759"/>
<accession>A0A168PQB2</accession>
<feature type="domain" description="Peptidase A1" evidence="4">
    <location>
        <begin position="51"/>
        <end position="440"/>
    </location>
</feature>
<dbReference type="GO" id="GO:0004190">
    <property type="term" value="F:aspartic-type endopeptidase activity"/>
    <property type="evidence" value="ECO:0007669"/>
    <property type="project" value="InterPro"/>
</dbReference>